<keyword evidence="7" id="KW-0687">Ribonucleoprotein</keyword>
<dbReference type="PANTHER" id="PTHR22851">
    <property type="entry name" value="U3 SMALL NUCLEOLAR RNA U3 SNORNA ASSOCIATED PROTEIN"/>
    <property type="match status" value="1"/>
</dbReference>
<feature type="compositionally biased region" description="Acidic residues" evidence="10">
    <location>
        <begin position="1131"/>
        <end position="1141"/>
    </location>
</feature>
<dbReference type="GO" id="GO:0000462">
    <property type="term" value="P:maturation of SSU-rRNA from tricistronic rRNA transcript (SSU-rRNA, 5.8S rRNA, LSU-rRNA)"/>
    <property type="evidence" value="ECO:0007669"/>
    <property type="project" value="TreeGrafter"/>
</dbReference>
<feature type="repeat" description="WD" evidence="9">
    <location>
        <begin position="104"/>
        <end position="137"/>
    </location>
</feature>
<name>A0A2P6VBC3_9CHLO</name>
<evidence type="ECO:0000256" key="3">
    <source>
        <dbReference type="ARBA" id="ARBA00021762"/>
    </source>
</evidence>
<dbReference type="EMBL" id="LHPF02000015">
    <property type="protein sequence ID" value="PSC71368.1"/>
    <property type="molecule type" value="Genomic_DNA"/>
</dbReference>
<comment type="subcellular location">
    <subcellularLocation>
        <location evidence="1">Nucleus</location>
        <location evidence="1">Nucleolus</location>
    </subcellularLocation>
</comment>
<dbReference type="STRING" id="554055.A0A2P6VBC3"/>
<dbReference type="GO" id="GO:0032040">
    <property type="term" value="C:small-subunit processome"/>
    <property type="evidence" value="ECO:0007669"/>
    <property type="project" value="TreeGrafter"/>
</dbReference>
<proteinExistence type="inferred from homology"/>
<dbReference type="PROSITE" id="PS50082">
    <property type="entry name" value="WD_REPEATS_2"/>
    <property type="match status" value="3"/>
</dbReference>
<keyword evidence="5" id="KW-0677">Repeat</keyword>
<dbReference type="InterPro" id="IPR020472">
    <property type="entry name" value="WD40_PAC1"/>
</dbReference>
<dbReference type="Pfam" id="PF04158">
    <property type="entry name" value="Sof1"/>
    <property type="match status" value="1"/>
</dbReference>
<gene>
    <name evidence="12" type="ORF">C2E20_5299</name>
</gene>
<feature type="region of interest" description="Disordered" evidence="10">
    <location>
        <begin position="1"/>
        <end position="29"/>
    </location>
</feature>
<dbReference type="AlphaFoldDB" id="A0A2P6VBC3"/>
<evidence type="ECO:0000256" key="10">
    <source>
        <dbReference type="SAM" id="MobiDB-lite"/>
    </source>
</evidence>
<keyword evidence="13" id="KW-1185">Reference proteome</keyword>
<evidence type="ECO:0000313" key="12">
    <source>
        <dbReference type="EMBL" id="PSC71368.1"/>
    </source>
</evidence>
<evidence type="ECO:0000256" key="5">
    <source>
        <dbReference type="ARBA" id="ARBA00022737"/>
    </source>
</evidence>
<evidence type="ECO:0000313" key="13">
    <source>
        <dbReference type="Proteomes" id="UP000239649"/>
    </source>
</evidence>
<dbReference type="GO" id="GO:0016567">
    <property type="term" value="P:protein ubiquitination"/>
    <property type="evidence" value="ECO:0007669"/>
    <property type="project" value="UniProtKB-UniPathway"/>
</dbReference>
<dbReference type="FunFam" id="2.130.10.10:FF:000132">
    <property type="entry name" value="DDB1- and CUL4-associated factor 13"/>
    <property type="match status" value="1"/>
</dbReference>
<feature type="domain" description="Sof1-like protein" evidence="11">
    <location>
        <begin position="358"/>
        <end position="444"/>
    </location>
</feature>
<dbReference type="InterPro" id="IPR036322">
    <property type="entry name" value="WD40_repeat_dom_sf"/>
</dbReference>
<dbReference type="PANTHER" id="PTHR22851:SF0">
    <property type="entry name" value="DDB1- AND CUL4-ASSOCIATED FACTOR 13"/>
    <property type="match status" value="1"/>
</dbReference>
<reference evidence="12 13" key="1">
    <citation type="journal article" date="2018" name="Plant J.">
        <title>Genome sequences of Chlorella sorokiniana UTEX 1602 and Micractinium conductrix SAG 241.80: implications to maltose excretion by a green alga.</title>
        <authorList>
            <person name="Arriola M.B."/>
            <person name="Velmurugan N."/>
            <person name="Zhang Y."/>
            <person name="Plunkett M.H."/>
            <person name="Hondzo H."/>
            <person name="Barney B.M."/>
        </authorList>
    </citation>
    <scope>NUCLEOTIDE SEQUENCE [LARGE SCALE GENOMIC DNA]</scope>
    <source>
        <strain evidence="12 13">SAG 241.80</strain>
    </source>
</reference>
<evidence type="ECO:0000256" key="4">
    <source>
        <dbReference type="ARBA" id="ARBA00022574"/>
    </source>
</evidence>
<dbReference type="Proteomes" id="UP000239649">
    <property type="component" value="Unassembled WGS sequence"/>
</dbReference>
<dbReference type="PROSITE" id="PS00678">
    <property type="entry name" value="WD_REPEATS_1"/>
    <property type="match status" value="1"/>
</dbReference>
<dbReference type="OrthoDB" id="10249065at2759"/>
<feature type="repeat" description="WD" evidence="9">
    <location>
        <begin position="61"/>
        <end position="103"/>
    </location>
</feature>
<evidence type="ECO:0000259" key="11">
    <source>
        <dbReference type="Pfam" id="PF04158"/>
    </source>
</evidence>
<evidence type="ECO:0000256" key="8">
    <source>
        <dbReference type="ARBA" id="ARBA00032239"/>
    </source>
</evidence>
<dbReference type="Pfam" id="PF00400">
    <property type="entry name" value="WD40"/>
    <property type="match status" value="4"/>
</dbReference>
<dbReference type="InterPro" id="IPR007287">
    <property type="entry name" value="Sof1"/>
</dbReference>
<dbReference type="PROSITE" id="PS50294">
    <property type="entry name" value="WD_REPEATS_REGION"/>
    <property type="match status" value="3"/>
</dbReference>
<dbReference type="InterPro" id="IPR001680">
    <property type="entry name" value="WD40_rpt"/>
</dbReference>
<feature type="region of interest" description="Disordered" evidence="10">
    <location>
        <begin position="1122"/>
        <end position="1141"/>
    </location>
</feature>
<dbReference type="SMART" id="SM00320">
    <property type="entry name" value="WD40"/>
    <property type="match status" value="6"/>
</dbReference>
<organism evidence="12 13">
    <name type="scientific">Micractinium conductrix</name>
    <dbReference type="NCBI Taxonomy" id="554055"/>
    <lineage>
        <taxon>Eukaryota</taxon>
        <taxon>Viridiplantae</taxon>
        <taxon>Chlorophyta</taxon>
        <taxon>core chlorophytes</taxon>
        <taxon>Trebouxiophyceae</taxon>
        <taxon>Chlorellales</taxon>
        <taxon>Chlorellaceae</taxon>
        <taxon>Chlorella clade</taxon>
        <taxon>Micractinium</taxon>
    </lineage>
</organism>
<dbReference type="SUPFAM" id="SSF50978">
    <property type="entry name" value="WD40 repeat-like"/>
    <property type="match status" value="1"/>
</dbReference>
<dbReference type="UniPathway" id="UPA00143"/>
<accession>A0A2P6VBC3</accession>
<feature type="compositionally biased region" description="Basic and acidic residues" evidence="10">
    <location>
        <begin position="7"/>
        <end position="29"/>
    </location>
</feature>
<feature type="region of interest" description="Disordered" evidence="10">
    <location>
        <begin position="1050"/>
        <end position="1078"/>
    </location>
</feature>
<sequence length="1232" mass="136696">MKVKTINRSEEAATRERAQDVQKVHRNLDPSLHPFEKAKEYTRALNAVKLDRMFAKPFLASFTHDDGVTCLARNPRRLNSLLSGSADGDIRLWDVPAQRCLRRLVGHTGPIKGISVTPDGEAAVSCSTDCTVKLWKVPFAPFDGGPIQEDSDPVLEFSGKFAFRSVDHHWGRSQFATGGAAVEIWDHERSEPVQSFSWGADTITSVRFNPAEADVFATTGSDRSIALYDLRQSTPIRKLVMQTKTNAIAWNPMEAFNFTAANEDCCLYTYDMRRLSSAACVHQDFVSAVMDVDYSPTGREFVAGSYDRSVRIFSLNGGHSRDVYHTKRMQRVFAVRFSGDGTYIFSGSDDMNVRVWKANASEQLGTLLPRERKAQQYNKALIERHKHMPEVARIARHRHLPTPIYKAAKLRRVQTDSERRKTQHRIAHSALGAFKLKPARKKKIVAELDFKKDLQRLGDLWTRAGSCSGEAQQMDGLPTDVLRLVLRAVLGEERQDAYRLMRPLTTFMLVCKHWRQAALQTPLSINVDYMQELPTAAVRWLQRMTVADLQVNLNMPVSRVLTHPDFAARNRWTLHRLWGAAVPCGLPGRGPQFRRFPRLATLELACDHSMAQHPQLAGDGASPPDASRFESRLLAPLAELKHLNLSQWGSADLSRLPPSLEALILDVYSALPLALPEGLVLQELTLVCTRLLVDWTKLCCQVSKLISIESPVVEVLGMEGGGSVFQQVATGFTQGRVEELEMVAQEMALVALPPDALGPRGTRRIPDEEYSPEVLEAVHTAALAAEFQAERYRAFGCTYNPDDIQADEELGMTDGVTVKLYRYQPEQPQTLGFSHLLSPEQLSFLMSEARVEGLALEAVDREALETVLNNEEFQRRCGPTLRWLLGIDLYASLQLRAFPELRSFEGYVLNHPETWEAVSQLPASLTCLDLCGVCQEDVEVTDRESWPSFRPAFTPGHSVSHLTQLQTLSLRHFRDVYLVQADGAQLPASVEDLTLECLRPIKPYVQEAHYYNLFQDGNFNLFEYELPSLGQPLPLPGSTEAELGPLPGLDGCGDSMGAGSSGGGDAGGTAAGGSSCSGGGGAAAGRTLTLQFHRSVEYPLKRCVLHLEQLLHAATHLIVAVTADPPPVPPEGEEEGGEEPQDSVTTLVLVAPHGSLQQALDALTASRLQTIELEADKVLFVDADLSMLADSRVMLPFIQQHYAKDWLCWAHVPDDPEAGTWPGGEFTMRRRH</sequence>
<feature type="repeat" description="WD" evidence="9">
    <location>
        <begin position="325"/>
        <end position="366"/>
    </location>
</feature>
<comment type="caution">
    <text evidence="12">The sequence shown here is derived from an EMBL/GenBank/DDBJ whole genome shotgun (WGS) entry which is preliminary data.</text>
</comment>
<dbReference type="InterPro" id="IPR051733">
    <property type="entry name" value="WD_repeat_DCAF13/WDSOF1"/>
</dbReference>
<comment type="similarity">
    <text evidence="2">Belongs to the WD repeat DCAF13/WDSOF1 family.</text>
</comment>
<evidence type="ECO:0000256" key="7">
    <source>
        <dbReference type="ARBA" id="ARBA00023274"/>
    </source>
</evidence>
<protein>
    <recommendedName>
        <fullName evidence="3">DDB1- and CUL4-associated factor 13</fullName>
    </recommendedName>
    <alternativeName>
        <fullName evidence="8">WD repeat and SOF domain-containing protein 1</fullName>
    </alternativeName>
</protein>
<evidence type="ECO:0000256" key="6">
    <source>
        <dbReference type="ARBA" id="ARBA00023242"/>
    </source>
</evidence>
<dbReference type="InterPro" id="IPR019775">
    <property type="entry name" value="WD40_repeat_CS"/>
</dbReference>
<dbReference type="Gene3D" id="2.130.10.10">
    <property type="entry name" value="YVTN repeat-like/Quinoprotein amine dehydrogenase"/>
    <property type="match status" value="2"/>
</dbReference>
<dbReference type="PRINTS" id="PR00320">
    <property type="entry name" value="GPROTEINBRPT"/>
</dbReference>
<dbReference type="CDD" id="cd00200">
    <property type="entry name" value="WD40"/>
    <property type="match status" value="1"/>
</dbReference>
<keyword evidence="4 9" id="KW-0853">WD repeat</keyword>
<evidence type="ECO:0000256" key="9">
    <source>
        <dbReference type="PROSITE-ProRule" id="PRU00221"/>
    </source>
</evidence>
<evidence type="ECO:0000256" key="2">
    <source>
        <dbReference type="ARBA" id="ARBA00005649"/>
    </source>
</evidence>
<evidence type="ECO:0000256" key="1">
    <source>
        <dbReference type="ARBA" id="ARBA00004604"/>
    </source>
</evidence>
<dbReference type="InterPro" id="IPR015943">
    <property type="entry name" value="WD40/YVTN_repeat-like_dom_sf"/>
</dbReference>
<keyword evidence="6" id="KW-0539">Nucleus</keyword>